<keyword evidence="6 13" id="KW-0812">Transmembrane</keyword>
<dbReference type="EC" id="7.1.1.9" evidence="4"/>
<keyword evidence="15" id="KW-1185">Reference proteome</keyword>
<comment type="caution">
    <text evidence="14">The sequence shown here is derived from an EMBL/GenBank/DDBJ whole genome shotgun (WGS) entry which is preliminary data.</text>
</comment>
<evidence type="ECO:0000256" key="8">
    <source>
        <dbReference type="ARBA" id="ARBA00022989"/>
    </source>
</evidence>
<evidence type="ECO:0000256" key="13">
    <source>
        <dbReference type="SAM" id="Phobius"/>
    </source>
</evidence>
<evidence type="ECO:0000256" key="1">
    <source>
        <dbReference type="ARBA" id="ARBA00002536"/>
    </source>
</evidence>
<keyword evidence="7" id="KW-1278">Translocase</keyword>
<dbReference type="RefSeq" id="WP_279931674.1">
    <property type="nucleotide sequence ID" value="NZ_JARWBG010000044.1"/>
</dbReference>
<comment type="function">
    <text evidence="1">Part of cytochrome c oxidase, its function is unknown.</text>
</comment>
<keyword evidence="9 13" id="KW-0472">Membrane</keyword>
<accession>A0ABT6HV26</accession>
<comment type="similarity">
    <text evidence="3">Belongs to the cytochrome c oxidase bacterial subunit CtaF family.</text>
</comment>
<keyword evidence="5" id="KW-1003">Cell membrane</keyword>
<comment type="catalytic activity">
    <reaction evidence="12">
        <text>4 Fe(II)-[cytochrome c] + O2 + 8 H(+)(in) = 4 Fe(III)-[cytochrome c] + 2 H2O + 4 H(+)(out)</text>
        <dbReference type="Rhea" id="RHEA:11436"/>
        <dbReference type="Rhea" id="RHEA-COMP:10350"/>
        <dbReference type="Rhea" id="RHEA-COMP:14399"/>
        <dbReference type="ChEBI" id="CHEBI:15377"/>
        <dbReference type="ChEBI" id="CHEBI:15378"/>
        <dbReference type="ChEBI" id="CHEBI:15379"/>
        <dbReference type="ChEBI" id="CHEBI:29033"/>
        <dbReference type="ChEBI" id="CHEBI:29034"/>
        <dbReference type="EC" id="7.1.1.9"/>
    </reaction>
</comment>
<name>A0ABT6HV26_9ACTN</name>
<evidence type="ECO:0000313" key="14">
    <source>
        <dbReference type="EMBL" id="MDH2392561.1"/>
    </source>
</evidence>
<dbReference type="EMBL" id="JARWBG010000044">
    <property type="protein sequence ID" value="MDH2392561.1"/>
    <property type="molecule type" value="Genomic_DNA"/>
</dbReference>
<organism evidence="14 15">
    <name type="scientific">Streptomyces chengmaiensis</name>
    <dbReference type="NCBI Taxonomy" id="3040919"/>
    <lineage>
        <taxon>Bacteria</taxon>
        <taxon>Bacillati</taxon>
        <taxon>Actinomycetota</taxon>
        <taxon>Actinomycetes</taxon>
        <taxon>Kitasatosporales</taxon>
        <taxon>Streptomycetaceae</taxon>
        <taxon>Streptomyces</taxon>
    </lineage>
</organism>
<dbReference type="PIRSF" id="PIRSF017385">
    <property type="entry name" value="CtaF"/>
    <property type="match status" value="1"/>
</dbReference>
<dbReference type="Proteomes" id="UP001223144">
    <property type="component" value="Unassembled WGS sequence"/>
</dbReference>
<evidence type="ECO:0000256" key="12">
    <source>
        <dbReference type="ARBA" id="ARBA00047816"/>
    </source>
</evidence>
<evidence type="ECO:0000256" key="3">
    <source>
        <dbReference type="ARBA" id="ARBA00006870"/>
    </source>
</evidence>
<evidence type="ECO:0000256" key="9">
    <source>
        <dbReference type="ARBA" id="ARBA00023136"/>
    </source>
</evidence>
<evidence type="ECO:0000256" key="7">
    <source>
        <dbReference type="ARBA" id="ARBA00022967"/>
    </source>
</evidence>
<proteinExistence type="inferred from homology"/>
<comment type="subcellular location">
    <subcellularLocation>
        <location evidence="2">Cell membrane</location>
        <topology evidence="2">Multi-pass membrane protein</topology>
    </subcellularLocation>
</comment>
<evidence type="ECO:0000256" key="6">
    <source>
        <dbReference type="ARBA" id="ARBA00022692"/>
    </source>
</evidence>
<evidence type="ECO:0000256" key="5">
    <source>
        <dbReference type="ARBA" id="ARBA00022475"/>
    </source>
</evidence>
<keyword evidence="8 13" id="KW-1133">Transmembrane helix</keyword>
<gene>
    <name evidence="14" type="ORF">QCN29_28040</name>
</gene>
<evidence type="ECO:0000256" key="2">
    <source>
        <dbReference type="ARBA" id="ARBA00004651"/>
    </source>
</evidence>
<reference evidence="14 15" key="1">
    <citation type="submission" date="2023-04" db="EMBL/GenBank/DDBJ databases">
        <title>Streptomyces chengmaiensis sp. nov. isolated from the stem of mangrove plant in Hainan.</title>
        <authorList>
            <person name="Huang X."/>
            <person name="Zhou S."/>
            <person name="Chu X."/>
            <person name="Xie Y."/>
            <person name="Lin Y."/>
        </authorList>
    </citation>
    <scope>NUCLEOTIDE SEQUENCE [LARGE SCALE GENOMIC DNA]</scope>
    <source>
        <strain evidence="14 15">HNM0663</strain>
    </source>
</reference>
<protein>
    <recommendedName>
        <fullName evidence="4">cytochrome-c oxidase</fullName>
        <ecNumber evidence="4">7.1.1.9</ecNumber>
    </recommendedName>
    <alternativeName>
        <fullName evidence="11">Cytochrome aa3 subunit 4</fullName>
    </alternativeName>
    <alternativeName>
        <fullName evidence="10">Cytochrome c oxidase polypeptide IV</fullName>
    </alternativeName>
</protein>
<dbReference type="Pfam" id="PF12270">
    <property type="entry name" value="Cyt_c_ox_IV"/>
    <property type="match status" value="1"/>
</dbReference>
<evidence type="ECO:0000313" key="15">
    <source>
        <dbReference type="Proteomes" id="UP001223144"/>
    </source>
</evidence>
<sequence length="129" mass="13694">MRTEAAVFAVVSGFFLVVGVLYGVWSQDPAGIAALTVALLMSLLITFFFAVNYVRRGPRPEDRKKSDVSERAGSVDFFPPSSPWPVTTAAGAAVLALGVVYAVWLFLIGLGLVMAGVCAMAFQYAGREG</sequence>
<dbReference type="InterPro" id="IPR021050">
    <property type="entry name" value="Cyt_c_oxidase_su4_actinobac"/>
</dbReference>
<evidence type="ECO:0000256" key="11">
    <source>
        <dbReference type="ARBA" id="ARBA00031401"/>
    </source>
</evidence>
<evidence type="ECO:0000256" key="10">
    <source>
        <dbReference type="ARBA" id="ARBA00031366"/>
    </source>
</evidence>
<feature type="transmembrane region" description="Helical" evidence="13">
    <location>
        <begin position="89"/>
        <end position="122"/>
    </location>
</feature>
<evidence type="ECO:0000256" key="4">
    <source>
        <dbReference type="ARBA" id="ARBA00012949"/>
    </source>
</evidence>
<feature type="transmembrane region" description="Helical" evidence="13">
    <location>
        <begin position="6"/>
        <end position="25"/>
    </location>
</feature>
<feature type="transmembrane region" description="Helical" evidence="13">
    <location>
        <begin position="32"/>
        <end position="54"/>
    </location>
</feature>